<gene>
    <name evidence="4" type="ORF">SKC35_04935</name>
</gene>
<name>A0ABW6DCH9_9BACT</name>
<feature type="signal peptide" evidence="1">
    <location>
        <begin position="1"/>
        <end position="19"/>
    </location>
</feature>
<keyword evidence="1" id="KW-0732">Signal</keyword>
<dbReference type="EMBL" id="JBBKXY010000001">
    <property type="protein sequence ID" value="MFD3293023.1"/>
    <property type="molecule type" value="Genomic_DNA"/>
</dbReference>
<proteinExistence type="predicted"/>
<reference evidence="4 5" key="1">
    <citation type="submission" date="2024-03" db="EMBL/GenBank/DDBJ databases">
        <title>Aquirufa genome sequencing.</title>
        <authorList>
            <person name="Pitt A."/>
            <person name="Hahn M.W."/>
        </authorList>
    </citation>
    <scope>NUCLEOTIDE SEQUENCE [LARGE SCALE GENOMIC DNA]</scope>
    <source>
        <strain evidence="4 5">KTFRIE-69F</strain>
    </source>
</reference>
<comment type="caution">
    <text evidence="4">The sequence shown here is derived from an EMBL/GenBank/DDBJ whole genome shotgun (WGS) entry which is preliminary data.</text>
</comment>
<dbReference type="InterPro" id="IPR040756">
    <property type="entry name" value="Peptidase_M61_N"/>
</dbReference>
<dbReference type="RefSeq" id="WP_377978320.1">
    <property type="nucleotide sequence ID" value="NZ_JBBKXY010000001.1"/>
</dbReference>
<dbReference type="Pfam" id="PF17899">
    <property type="entry name" value="Peptidase_M61_N"/>
    <property type="match status" value="1"/>
</dbReference>
<dbReference type="SUPFAM" id="SSF55486">
    <property type="entry name" value="Metalloproteases ('zincins'), catalytic domain"/>
    <property type="match status" value="1"/>
</dbReference>
<dbReference type="Gene3D" id="1.10.390.10">
    <property type="entry name" value="Neutral Protease Domain 2"/>
    <property type="match status" value="1"/>
</dbReference>
<sequence>MLKKLLLLLCFVYSSSAQDSLRYSIDLNRLQQDRLTVEVQLPAGAKEYCFPKIVPGTYAIYDFGRYVSNLQAFDATGKSVKVKQKDINSFHIDGASRLSYEVDDTWDSPEIDGKYIFEPAGTNFQEDTLFALNTHALVGYVKGREKMPVSLQLKVPVGMLASSSIESVKGFYVADSYQSLTDAPILVAHPDTAMLKVGDADILISVFSPNQVIRAAQIAEKILPLLKSQQAYLGGTFPVKNYAFLVVMSTHLKTGSYGALEHSKSSFYYLPEYNISTMGSTIRDVSAHEFFHIQTPLNFHSEEIGNFDFQKPKMSRHLWLYEGLTEYAAHHTQLQGGLTTIEQFMESMTEKANRANDDYIPSLAFTKLSLGALDKYKDEYGNVYQKGALIGFCLDLLLRKETNGAYGTQQMMRDLAAQYGPTKSFQDEELFELIERTTKVLAVREFFDRFVSKGNKLPLEELVSTIGMDFGPLLPDRMNFSYGYRKKIEFREKENPSPSQLKMRQAWLHF</sequence>
<accession>A0ABW6DCH9</accession>
<evidence type="ECO:0000313" key="4">
    <source>
        <dbReference type="EMBL" id="MFD3293023.1"/>
    </source>
</evidence>
<dbReference type="Proteomes" id="UP001598112">
    <property type="component" value="Unassembled WGS sequence"/>
</dbReference>
<keyword evidence="5" id="KW-1185">Reference proteome</keyword>
<evidence type="ECO:0000259" key="2">
    <source>
        <dbReference type="Pfam" id="PF05299"/>
    </source>
</evidence>
<feature type="chain" id="PRO_5047345295" evidence="1">
    <location>
        <begin position="20"/>
        <end position="510"/>
    </location>
</feature>
<dbReference type="Pfam" id="PF05299">
    <property type="entry name" value="Peptidase_M61"/>
    <property type="match status" value="1"/>
</dbReference>
<dbReference type="InterPro" id="IPR007963">
    <property type="entry name" value="Peptidase_M61_catalytic"/>
</dbReference>
<evidence type="ECO:0000259" key="3">
    <source>
        <dbReference type="Pfam" id="PF17899"/>
    </source>
</evidence>
<feature type="domain" description="Peptidase M61 N-terminal" evidence="3">
    <location>
        <begin position="22"/>
        <end position="188"/>
    </location>
</feature>
<dbReference type="Gene3D" id="2.60.40.3650">
    <property type="match status" value="1"/>
</dbReference>
<feature type="domain" description="Peptidase M61 catalytic" evidence="2">
    <location>
        <begin position="283"/>
        <end position="359"/>
    </location>
</feature>
<dbReference type="InterPro" id="IPR027268">
    <property type="entry name" value="Peptidase_M4/M1_CTD_sf"/>
</dbReference>
<protein>
    <submittedName>
        <fullName evidence="4">Peptidase M61</fullName>
    </submittedName>
</protein>
<evidence type="ECO:0000313" key="5">
    <source>
        <dbReference type="Proteomes" id="UP001598112"/>
    </source>
</evidence>
<organism evidence="4 5">
    <name type="scientific">Aquirufa originis</name>
    <dbReference type="NCBI Taxonomy" id="3096514"/>
    <lineage>
        <taxon>Bacteria</taxon>
        <taxon>Pseudomonadati</taxon>
        <taxon>Bacteroidota</taxon>
        <taxon>Cytophagia</taxon>
        <taxon>Cytophagales</taxon>
        <taxon>Flectobacillaceae</taxon>
        <taxon>Aquirufa</taxon>
    </lineage>
</organism>
<evidence type="ECO:0000256" key="1">
    <source>
        <dbReference type="SAM" id="SignalP"/>
    </source>
</evidence>